<evidence type="ECO:0000256" key="5">
    <source>
        <dbReference type="ARBA" id="ARBA00022692"/>
    </source>
</evidence>
<dbReference type="GO" id="GO:0009279">
    <property type="term" value="C:cell outer membrane"/>
    <property type="evidence" value="ECO:0007669"/>
    <property type="project" value="UniProtKB-SubCell"/>
</dbReference>
<dbReference type="Gene3D" id="2.170.130.10">
    <property type="entry name" value="TonB-dependent receptor, plug domain"/>
    <property type="match status" value="1"/>
</dbReference>
<evidence type="ECO:0000256" key="12">
    <source>
        <dbReference type="PROSITE-ProRule" id="PRU01360"/>
    </source>
</evidence>
<evidence type="ECO:0000256" key="7">
    <source>
        <dbReference type="ARBA" id="ARBA00023004"/>
    </source>
</evidence>
<dbReference type="InterPro" id="IPR000531">
    <property type="entry name" value="Beta-barrel_TonB"/>
</dbReference>
<dbReference type="PANTHER" id="PTHR32552:SF89">
    <property type="entry name" value="CATECHOLATE SIDEROPHORE RECEPTOR FIU"/>
    <property type="match status" value="1"/>
</dbReference>
<dbReference type="InterPro" id="IPR012910">
    <property type="entry name" value="Plug_dom"/>
</dbReference>
<evidence type="ECO:0000256" key="10">
    <source>
        <dbReference type="ARBA" id="ARBA00023136"/>
    </source>
</evidence>
<keyword evidence="6" id="KW-0732">Signal</keyword>
<comment type="similarity">
    <text evidence="12 13">Belongs to the TonB-dependent receptor family.</text>
</comment>
<dbReference type="Pfam" id="PF07715">
    <property type="entry name" value="Plug"/>
    <property type="match status" value="1"/>
</dbReference>
<keyword evidence="2 12" id="KW-0813">Transport</keyword>
<accession>A0A2T4TZF9</accession>
<evidence type="ECO:0000256" key="4">
    <source>
        <dbReference type="ARBA" id="ARBA00022496"/>
    </source>
</evidence>
<dbReference type="PROSITE" id="PS52016">
    <property type="entry name" value="TONB_DEPENDENT_REC_3"/>
    <property type="match status" value="1"/>
</dbReference>
<keyword evidence="8" id="KW-0406">Ion transport</keyword>
<evidence type="ECO:0000256" key="14">
    <source>
        <dbReference type="SAM" id="MobiDB-lite"/>
    </source>
</evidence>
<dbReference type="InterPro" id="IPR037066">
    <property type="entry name" value="Plug_dom_sf"/>
</dbReference>
<feature type="domain" description="TonB-dependent receptor plug" evidence="16">
    <location>
        <begin position="119"/>
        <end position="225"/>
    </location>
</feature>
<evidence type="ECO:0000256" key="9">
    <source>
        <dbReference type="ARBA" id="ARBA00023077"/>
    </source>
</evidence>
<proteinExistence type="inferred from homology"/>
<keyword evidence="18" id="KW-1185">Reference proteome</keyword>
<comment type="caution">
    <text evidence="17">The sequence shown here is derived from an EMBL/GenBank/DDBJ whole genome shotgun (WGS) entry which is preliminary data.</text>
</comment>
<comment type="subcellular location">
    <subcellularLocation>
        <location evidence="1 12">Cell outer membrane</location>
        <topology evidence="1 12">Multi-pass membrane protein</topology>
    </subcellularLocation>
</comment>
<dbReference type="RefSeq" id="WP_107561561.1">
    <property type="nucleotide sequence ID" value="NZ_NVQC01000015.1"/>
</dbReference>
<sequence>MERGDDRHTCRRTAALVGLTTFMAWSAFAGERVVWAQLQATPDPQQVAQKAQRRQELLGQLEQIEKELQALDPEEKVRAAPPAPAATVSQPVAPPTPGEPLVLEPVKVLATRMEEKPVGRTVSTVEQEDIEDARAFSVRELLEATPGVTLSQGNGPRDVGISIRGSGAKTTFGIRNIKVFDDWFPATQPDGLSRTDLNDPHAYEGVDVLRGPSSSLYDNYALGGVVNFRTRKGRDIRGVEVGNEGGSYGYSNHYVQIGDQLDKLEYSLFGSHVRGDGFLGNSKFHTTTENLVATFTPDEKRSITLKFINNDIDTRTPSRLTLAEFRANPLSAGRTFVTGKGFVTAEQARQGRNDNRTIVGARYEHQLDAQTGFRLLGSYDYKDINQTFGTIGDNENPSFNAYGDITREGTLWGLAAKHYAGFFFNYMEQESSNFFNLADYHGSRGDLQANSRGHIRNIGGRVREEVQFSPRWIGYLGVGVEGSEIRTTVRSRNSTTAPLSRVDVSRDFINVAPEAGVIYRVNPDLQIRGRVATAYGIPGIGDLTTATTGLAGNNTGLKTQRNVGVELGIDVRPLPTVTASLTGYYEFYFNEFVRQSPGAGMSSFTSNAPNAEHRGIEAELAWRPFAGAKVSTAYTFNDHIYTEFTESICSSAAYKSFDRSGNKIPGVERHFLNARIAYDTSHRSEWWRGAGGWLEVNWLNDYFVNNSNTLKTEPYQLVNLNLHYDREVTIPFVRSMSAFFEIQNLFDATYMASANVVADALSDTPANLATSKQAFFAGQPRSYFAGLKLRF</sequence>
<evidence type="ECO:0000256" key="3">
    <source>
        <dbReference type="ARBA" id="ARBA00022452"/>
    </source>
</evidence>
<name>A0A2T4TZF9_9BACT</name>
<evidence type="ECO:0000313" key="18">
    <source>
        <dbReference type="Proteomes" id="UP000241436"/>
    </source>
</evidence>
<dbReference type="PANTHER" id="PTHR32552">
    <property type="entry name" value="FERRICHROME IRON RECEPTOR-RELATED"/>
    <property type="match status" value="1"/>
</dbReference>
<gene>
    <name evidence="17" type="ORF">CLG94_03780</name>
</gene>
<dbReference type="InterPro" id="IPR010917">
    <property type="entry name" value="TonB_rcpt_CS"/>
</dbReference>
<keyword evidence="11 12" id="KW-0998">Cell outer membrane</keyword>
<keyword evidence="3 12" id="KW-1134">Transmembrane beta strand</keyword>
<dbReference type="Gene3D" id="2.40.170.20">
    <property type="entry name" value="TonB-dependent receptor, beta-barrel domain"/>
    <property type="match status" value="1"/>
</dbReference>
<dbReference type="Pfam" id="PF00593">
    <property type="entry name" value="TonB_dep_Rec_b-barrel"/>
    <property type="match status" value="1"/>
</dbReference>
<evidence type="ECO:0000256" key="2">
    <source>
        <dbReference type="ARBA" id="ARBA00022448"/>
    </source>
</evidence>
<keyword evidence="4" id="KW-0410">Iron transport</keyword>
<dbReference type="Proteomes" id="UP000241436">
    <property type="component" value="Unassembled WGS sequence"/>
</dbReference>
<dbReference type="EMBL" id="NVQC01000015">
    <property type="protein sequence ID" value="PTL36491.1"/>
    <property type="molecule type" value="Genomic_DNA"/>
</dbReference>
<dbReference type="PROSITE" id="PS01156">
    <property type="entry name" value="TONB_DEPENDENT_REC_2"/>
    <property type="match status" value="1"/>
</dbReference>
<keyword evidence="17" id="KW-0675">Receptor</keyword>
<dbReference type="OrthoDB" id="9760620at2"/>
<evidence type="ECO:0000313" key="17">
    <source>
        <dbReference type="EMBL" id="PTL36491.1"/>
    </source>
</evidence>
<keyword evidence="7" id="KW-0408">Iron</keyword>
<reference evidence="17 18" key="1">
    <citation type="submission" date="2017-09" db="EMBL/GenBank/DDBJ databases">
        <title>Bloom of a denitrifying methanotroph, Candidatus Methylomirabilis limnetica, in a deep stratified lake.</title>
        <authorList>
            <person name="Graf J.S."/>
            <person name="Marchant H.K."/>
            <person name="Tienken D."/>
            <person name="Hach P.F."/>
            <person name="Brand A."/>
            <person name="Schubert C.J."/>
            <person name="Kuypers M.M."/>
            <person name="Milucka J."/>
        </authorList>
    </citation>
    <scope>NUCLEOTIDE SEQUENCE [LARGE SCALE GENOMIC DNA]</scope>
    <source>
        <strain evidence="17 18">Zug</strain>
    </source>
</reference>
<dbReference type="InterPro" id="IPR039426">
    <property type="entry name" value="TonB-dep_rcpt-like"/>
</dbReference>
<feature type="region of interest" description="Disordered" evidence="14">
    <location>
        <begin position="72"/>
        <end position="100"/>
    </location>
</feature>
<evidence type="ECO:0000259" key="16">
    <source>
        <dbReference type="Pfam" id="PF07715"/>
    </source>
</evidence>
<feature type="domain" description="TonB-dependent receptor-like beta-barrel" evidence="15">
    <location>
        <begin position="325"/>
        <end position="745"/>
    </location>
</feature>
<protein>
    <submittedName>
        <fullName evidence="17">TonB-dependent receptor</fullName>
    </submittedName>
</protein>
<dbReference type="AlphaFoldDB" id="A0A2T4TZF9"/>
<evidence type="ECO:0000256" key="11">
    <source>
        <dbReference type="ARBA" id="ARBA00023237"/>
    </source>
</evidence>
<dbReference type="InterPro" id="IPR036942">
    <property type="entry name" value="Beta-barrel_TonB_sf"/>
</dbReference>
<evidence type="ECO:0000256" key="6">
    <source>
        <dbReference type="ARBA" id="ARBA00022729"/>
    </source>
</evidence>
<evidence type="ECO:0000256" key="8">
    <source>
        <dbReference type="ARBA" id="ARBA00023065"/>
    </source>
</evidence>
<reference evidence="18" key="2">
    <citation type="journal article" date="2018" name="Environ. Microbiol.">
        <title>Bloom of a denitrifying methanotroph, 'Candidatus Methylomirabilis limnetica', in a deep stratified lake.</title>
        <authorList>
            <person name="Graf J.S."/>
            <person name="Mayr M.J."/>
            <person name="Marchant H.K."/>
            <person name="Tienken D."/>
            <person name="Hach P.F."/>
            <person name="Brand A."/>
            <person name="Schubert C.J."/>
            <person name="Kuypers M.M."/>
            <person name="Milucka J."/>
        </authorList>
    </citation>
    <scope>NUCLEOTIDE SEQUENCE [LARGE SCALE GENOMIC DNA]</scope>
    <source>
        <strain evidence="18">Zug</strain>
    </source>
</reference>
<dbReference type="CDD" id="cd01347">
    <property type="entry name" value="ligand_gated_channel"/>
    <property type="match status" value="1"/>
</dbReference>
<evidence type="ECO:0000256" key="1">
    <source>
        <dbReference type="ARBA" id="ARBA00004571"/>
    </source>
</evidence>
<evidence type="ECO:0000256" key="13">
    <source>
        <dbReference type="RuleBase" id="RU003357"/>
    </source>
</evidence>
<keyword evidence="9 13" id="KW-0798">TonB box</keyword>
<evidence type="ECO:0000259" key="15">
    <source>
        <dbReference type="Pfam" id="PF00593"/>
    </source>
</evidence>
<organism evidence="17 18">
    <name type="scientific">Candidatus Methylomirabilis limnetica</name>
    <dbReference type="NCBI Taxonomy" id="2033718"/>
    <lineage>
        <taxon>Bacteria</taxon>
        <taxon>Candidatus Methylomirabilota</taxon>
        <taxon>Candidatus Methylomirabilia</taxon>
        <taxon>Candidatus Methylomirabilales</taxon>
        <taxon>Candidatus Methylomirabilaceae</taxon>
        <taxon>Candidatus Methylomirabilis</taxon>
    </lineage>
</organism>
<dbReference type="GO" id="GO:0015344">
    <property type="term" value="F:siderophore uptake transmembrane transporter activity"/>
    <property type="evidence" value="ECO:0007669"/>
    <property type="project" value="TreeGrafter"/>
</dbReference>
<dbReference type="SUPFAM" id="SSF56935">
    <property type="entry name" value="Porins"/>
    <property type="match status" value="1"/>
</dbReference>
<keyword evidence="5 12" id="KW-0812">Transmembrane</keyword>
<keyword evidence="10 12" id="KW-0472">Membrane</keyword>